<reference evidence="3" key="1">
    <citation type="submission" date="2018-04" db="EMBL/GenBank/DDBJ databases">
        <title>Comparative Analysis of Homologous Sequences of Saccharum officinarum and Saccharum spontaneum Reveals Independent Polyploidization Events.</title>
        <authorList>
            <person name="Sharma A."/>
            <person name="Song J."/>
            <person name="Lin Q."/>
            <person name="Singh R."/>
            <person name="Ramos N."/>
            <person name="Wang K."/>
            <person name="Zhang J."/>
            <person name="Ming R."/>
            <person name="Yu Q."/>
        </authorList>
    </citation>
    <scope>NUCLEOTIDE SEQUENCE</scope>
</reference>
<organism evidence="3">
    <name type="scientific">Saccharum officinarum</name>
    <name type="common">Sugarcane</name>
    <dbReference type="NCBI Taxonomy" id="4547"/>
    <lineage>
        <taxon>Eukaryota</taxon>
        <taxon>Viridiplantae</taxon>
        <taxon>Streptophyta</taxon>
        <taxon>Embryophyta</taxon>
        <taxon>Tracheophyta</taxon>
        <taxon>Spermatophyta</taxon>
        <taxon>Magnoliopsida</taxon>
        <taxon>Liliopsida</taxon>
        <taxon>Poales</taxon>
        <taxon>Poaceae</taxon>
        <taxon>PACMAD clade</taxon>
        <taxon>Panicoideae</taxon>
        <taxon>Andropogonodae</taxon>
        <taxon>Andropogoneae</taxon>
        <taxon>Saccharinae</taxon>
        <taxon>Saccharum</taxon>
        <taxon>Saccharum officinarum species complex</taxon>
    </lineage>
</organism>
<dbReference type="InterPro" id="IPR005069">
    <property type="entry name" value="Nucl-diP-sugar_transferase"/>
</dbReference>
<keyword evidence="1" id="KW-0812">Transmembrane</keyword>
<evidence type="ECO:0000259" key="2">
    <source>
        <dbReference type="Pfam" id="PF03407"/>
    </source>
</evidence>
<keyword evidence="1" id="KW-1133">Transmembrane helix</keyword>
<evidence type="ECO:0000256" key="1">
    <source>
        <dbReference type="SAM" id="Phobius"/>
    </source>
</evidence>
<gene>
    <name evidence="3" type="ORF">SO189A08_000003</name>
</gene>
<name>A0A678T8Z8_SACOF</name>
<feature type="transmembrane region" description="Helical" evidence="1">
    <location>
        <begin position="431"/>
        <end position="455"/>
    </location>
</feature>
<feature type="domain" description="Nucleotide-diphospho-sugar transferase" evidence="2">
    <location>
        <begin position="191"/>
        <end position="389"/>
    </location>
</feature>
<proteinExistence type="predicted"/>
<sequence length="753" mass="84470">MSYALFACTPEPVSSSSANVSSFDRIHALATGVVAWQQRGSEMGSQQNALHQLVSFILGASAAAVLLFFLTTATSGGRFTGISTWANGTTGFDGAPVQEAPATPAREPAAPAHADSKFLDDIVCCSCPARSCTQQGTAVEQEDELERLLRAVADEDRTVIMTSVNEAWAAQDSLLDLFLESFRSGERIAHFVDHLLVVALDGGALEHCRAVHPHCYLLPAAAARNLSGEKVFMSKDYIDLVWSKVQLQQRILELGYNFLFTDVDILWFRNPFERMSVAAHMVTSSDFYFGDPYSPMNLPNTGFLYVKSSRRTVGAFEAWHGAREAFPGKHEQQVLNEIKVELVATRGLRIQFLDTEHNAGFCNNTRDFNTLYTMHANCCVGLGAKLHDLGNLLQEWRAYRQMDHEDRARGPVRWKVPGICIHRLKGYLRRITFFVFEMWFATVFALLILFALASIGRSLDMLEKSYYTEIGVASLGDSIISQDSAEDGETDELLPQTQFADLAQLLPKVATDDRTVIITSVNEAFARPNSLLGLFRESFQVGEGIGHLLNNILVVAVDAKAFSYCKAVHPHCYLLEVKTMDLSSANNYMTEAYVELVWTKLSLQQRVLELGYNFLFTDVDIVWFRKPFRHISAFVDMTTSSDVFSGDANSLDNWPNTGFFYMKATKRTVEMLRRWRAARAWFPPNHEQAIFIEIKHELARDLGVRVRFLDTARFGGFCRIFHIDMGAACTMHANCCFGLANKLHDLRDVLRHQ</sequence>
<dbReference type="PANTHER" id="PTHR46038:SF7">
    <property type="entry name" value="NUCLEOTIDE-DIPHOSPHO-SUGAR TRANSFERASE FAMILY PROTEIN"/>
    <property type="match status" value="1"/>
</dbReference>
<dbReference type="AlphaFoldDB" id="A0A678T8Z8"/>
<accession>A0A678T8Z8</accession>
<evidence type="ECO:0000313" key="3">
    <source>
        <dbReference type="EMBL" id="AWA45201.1"/>
    </source>
</evidence>
<protein>
    <recommendedName>
        <fullName evidence="2">Nucleotide-diphospho-sugar transferase domain-containing protein</fullName>
    </recommendedName>
</protein>
<dbReference type="InterPro" id="IPR044821">
    <property type="entry name" value="At1g28695/At4g15970-like"/>
</dbReference>
<dbReference type="Pfam" id="PF03407">
    <property type="entry name" value="Nucleotid_trans"/>
    <property type="match status" value="2"/>
</dbReference>
<feature type="domain" description="Nucleotide-diphospho-sugar transferase" evidence="2">
    <location>
        <begin position="547"/>
        <end position="746"/>
    </location>
</feature>
<dbReference type="EMBL" id="MH182537">
    <property type="protein sequence ID" value="AWA45201.1"/>
    <property type="molecule type" value="Genomic_DNA"/>
</dbReference>
<feature type="transmembrane region" description="Helical" evidence="1">
    <location>
        <begin position="49"/>
        <end position="70"/>
    </location>
</feature>
<keyword evidence="1" id="KW-0472">Membrane</keyword>
<dbReference type="PANTHER" id="PTHR46038">
    <property type="entry name" value="EXPRESSED PROTEIN-RELATED"/>
    <property type="match status" value="1"/>
</dbReference>